<dbReference type="EMBL" id="CP042261">
    <property type="protein sequence ID" value="QDY69683.1"/>
    <property type="molecule type" value="Genomic_DNA"/>
</dbReference>
<feature type="domain" description="ABC transmembrane type-1" evidence="11">
    <location>
        <begin position="33"/>
        <end position="314"/>
    </location>
</feature>
<evidence type="ECO:0000256" key="9">
    <source>
        <dbReference type="SAM" id="Phobius"/>
    </source>
</evidence>
<evidence type="ECO:0000256" key="5">
    <source>
        <dbReference type="ARBA" id="ARBA00022741"/>
    </source>
</evidence>
<dbReference type="InterPro" id="IPR011527">
    <property type="entry name" value="ABC1_TM_dom"/>
</dbReference>
<keyword evidence="13" id="KW-1185">Reference proteome</keyword>
<evidence type="ECO:0000256" key="8">
    <source>
        <dbReference type="ARBA" id="ARBA00023136"/>
    </source>
</evidence>
<evidence type="ECO:0000256" key="3">
    <source>
        <dbReference type="ARBA" id="ARBA00022475"/>
    </source>
</evidence>
<evidence type="ECO:0000313" key="12">
    <source>
        <dbReference type="EMBL" id="QDY69683.1"/>
    </source>
</evidence>
<dbReference type="PROSITE" id="PS50893">
    <property type="entry name" value="ABC_TRANSPORTER_2"/>
    <property type="match status" value="1"/>
</dbReference>
<feature type="transmembrane region" description="Helical" evidence="9">
    <location>
        <begin position="28"/>
        <end position="51"/>
    </location>
</feature>
<dbReference type="Gene3D" id="3.40.50.300">
    <property type="entry name" value="P-loop containing nucleotide triphosphate hydrolases"/>
    <property type="match status" value="1"/>
</dbReference>
<evidence type="ECO:0000256" key="1">
    <source>
        <dbReference type="ARBA" id="ARBA00004651"/>
    </source>
</evidence>
<dbReference type="AlphaFoldDB" id="A0A5B8IW18"/>
<dbReference type="PROSITE" id="PS50929">
    <property type="entry name" value="ABC_TM1F"/>
    <property type="match status" value="1"/>
</dbReference>
<feature type="transmembrane region" description="Helical" evidence="9">
    <location>
        <begin position="146"/>
        <end position="164"/>
    </location>
</feature>
<dbReference type="Pfam" id="PF00005">
    <property type="entry name" value="ABC_tran"/>
    <property type="match status" value="1"/>
</dbReference>
<dbReference type="GO" id="GO:0016887">
    <property type="term" value="F:ATP hydrolysis activity"/>
    <property type="evidence" value="ECO:0007669"/>
    <property type="project" value="InterPro"/>
</dbReference>
<gene>
    <name evidence="12" type="ORF">FPZ52_08660</name>
</gene>
<keyword evidence="4 9" id="KW-0812">Transmembrane</keyword>
<keyword evidence="6 12" id="KW-0067">ATP-binding</keyword>
<dbReference type="RefSeq" id="WP_146365060.1">
    <property type="nucleotide sequence ID" value="NZ_CP042261.1"/>
</dbReference>
<dbReference type="InterPro" id="IPR003439">
    <property type="entry name" value="ABC_transporter-like_ATP-bd"/>
</dbReference>
<dbReference type="SUPFAM" id="SSF90123">
    <property type="entry name" value="ABC transporter transmembrane region"/>
    <property type="match status" value="1"/>
</dbReference>
<dbReference type="InterPro" id="IPR017871">
    <property type="entry name" value="ABC_transporter-like_CS"/>
</dbReference>
<dbReference type="SUPFAM" id="SSF52540">
    <property type="entry name" value="P-loop containing nucleoside triphosphate hydrolases"/>
    <property type="match status" value="1"/>
</dbReference>
<keyword evidence="2" id="KW-0813">Transport</keyword>
<comment type="subcellular location">
    <subcellularLocation>
        <location evidence="1">Cell membrane</location>
        <topology evidence="1">Multi-pass membrane protein</topology>
    </subcellularLocation>
</comment>
<dbReference type="InterPro" id="IPR036640">
    <property type="entry name" value="ABC1_TM_sf"/>
</dbReference>
<evidence type="ECO:0000259" key="10">
    <source>
        <dbReference type="PROSITE" id="PS50893"/>
    </source>
</evidence>
<keyword evidence="3" id="KW-1003">Cell membrane</keyword>
<protein>
    <submittedName>
        <fullName evidence="12">ABC transporter ATP-binding protein</fullName>
    </submittedName>
</protein>
<dbReference type="InterPro" id="IPR039421">
    <property type="entry name" value="Type_1_exporter"/>
</dbReference>
<dbReference type="Proteomes" id="UP000318483">
    <property type="component" value="Chromosome"/>
</dbReference>
<dbReference type="SMART" id="SM00382">
    <property type="entry name" value="AAA"/>
    <property type="match status" value="1"/>
</dbReference>
<dbReference type="CDD" id="cd18552">
    <property type="entry name" value="ABC_6TM_MsbA_like"/>
    <property type="match status" value="1"/>
</dbReference>
<proteinExistence type="predicted"/>
<feature type="transmembrane region" description="Helical" evidence="9">
    <location>
        <begin position="170"/>
        <end position="190"/>
    </location>
</feature>
<dbReference type="GO" id="GO:0005524">
    <property type="term" value="F:ATP binding"/>
    <property type="evidence" value="ECO:0007669"/>
    <property type="project" value="UniProtKB-KW"/>
</dbReference>
<feature type="transmembrane region" description="Helical" evidence="9">
    <location>
        <begin position="254"/>
        <end position="275"/>
    </location>
</feature>
<dbReference type="GO" id="GO:0005886">
    <property type="term" value="C:plasma membrane"/>
    <property type="evidence" value="ECO:0007669"/>
    <property type="project" value="UniProtKB-SubCell"/>
</dbReference>
<keyword evidence="8 9" id="KW-0472">Membrane</keyword>
<sequence length="591" mass="65097">MSNQRGEIPFAKGWPLFRWLWSTYLFKYRIYVIAAMVLMSIEGSMLGFLSYTLKPMFDLVFVDGNRDAMKWVGIAILVIFCTRGLTGALQKLLMTYVGQHSVADMRIDLLNHVMQLDTTFHATHPPGHLMARVEGDVNGISSVWKALISGAGRDFVALIALMFVAIRVDWVWTAIALIGAPLAVSPLLLAQKYVRRRARESREVASQVTTRLDEVFHGINQIKLNALEDYQADRYVGLQLQSVQLAMRTTVGRAVIPALVDIMAGLGFVAVLFYGGGEIIRGDKTIGDFMSFFTAMTLAFEPLRRLAGMGGGWQVAIASLERVQHLFNTKPSITTPARPKKADVDRPEIVMDDVHLAYGELPVLRGVSFTAKAGKTTALVGPSGAGKSTIFNVLTRLIDPQTGEVRIGGQKSLDINLAELRGMFSVVTQDALLFDETVRDNVLLGRTDVTEDQLRSVLDAAYVSNFLDQLSDGLDTPCGPRGSNLSGGQRQRVAIARALLRDTPILLLDEATSALDTRSETVVQAALERLSRDRTTLVIAHRLSTVQNADNILVMDRGRIVEQGSHDDLLAKGGSYHDLYNMQFRSNEGEE</sequence>
<dbReference type="PANTHER" id="PTHR43394:SF1">
    <property type="entry name" value="ATP-BINDING CASSETTE SUB-FAMILY B MEMBER 10, MITOCHONDRIAL"/>
    <property type="match status" value="1"/>
</dbReference>
<keyword evidence="5" id="KW-0547">Nucleotide-binding</keyword>
<dbReference type="Gene3D" id="1.20.1560.10">
    <property type="entry name" value="ABC transporter type 1, transmembrane domain"/>
    <property type="match status" value="1"/>
</dbReference>
<dbReference type="OrthoDB" id="9808328at2"/>
<evidence type="ECO:0000256" key="2">
    <source>
        <dbReference type="ARBA" id="ARBA00022448"/>
    </source>
</evidence>
<dbReference type="GO" id="GO:0015421">
    <property type="term" value="F:ABC-type oligopeptide transporter activity"/>
    <property type="evidence" value="ECO:0007669"/>
    <property type="project" value="TreeGrafter"/>
</dbReference>
<name>A0A5B8IW18_9RHOB</name>
<organism evidence="12 13">
    <name type="scientific">Qingshengfaniella alkalisoli</name>
    <dbReference type="NCBI Taxonomy" id="2599296"/>
    <lineage>
        <taxon>Bacteria</taxon>
        <taxon>Pseudomonadati</taxon>
        <taxon>Pseudomonadota</taxon>
        <taxon>Alphaproteobacteria</taxon>
        <taxon>Rhodobacterales</taxon>
        <taxon>Paracoccaceae</taxon>
        <taxon>Qingshengfaniella</taxon>
    </lineage>
</organism>
<evidence type="ECO:0000256" key="6">
    <source>
        <dbReference type="ARBA" id="ARBA00022840"/>
    </source>
</evidence>
<feature type="domain" description="ABC transporter" evidence="10">
    <location>
        <begin position="349"/>
        <end position="582"/>
    </location>
</feature>
<evidence type="ECO:0000256" key="7">
    <source>
        <dbReference type="ARBA" id="ARBA00022989"/>
    </source>
</evidence>
<dbReference type="FunFam" id="3.40.50.300:FF:000221">
    <property type="entry name" value="Multidrug ABC transporter ATP-binding protein"/>
    <property type="match status" value="1"/>
</dbReference>
<dbReference type="KEGG" id="lit:FPZ52_08660"/>
<reference evidence="12 13" key="1">
    <citation type="submission" date="2019-07" db="EMBL/GenBank/DDBJ databases">
        <title>Litoreibacter alkalisoli sp. nov., isolated from saline-alkaline soil.</title>
        <authorList>
            <person name="Wang S."/>
            <person name="Xu L."/>
            <person name="Xing Y.-T."/>
            <person name="Sun J.-Q."/>
        </authorList>
    </citation>
    <scope>NUCLEOTIDE SEQUENCE [LARGE SCALE GENOMIC DNA]</scope>
    <source>
        <strain evidence="12 13">LN3S51</strain>
    </source>
</reference>
<dbReference type="InterPro" id="IPR003593">
    <property type="entry name" value="AAA+_ATPase"/>
</dbReference>
<keyword evidence="7 9" id="KW-1133">Transmembrane helix</keyword>
<dbReference type="InterPro" id="IPR027417">
    <property type="entry name" value="P-loop_NTPase"/>
</dbReference>
<evidence type="ECO:0000259" key="11">
    <source>
        <dbReference type="PROSITE" id="PS50929"/>
    </source>
</evidence>
<evidence type="ECO:0000313" key="13">
    <source>
        <dbReference type="Proteomes" id="UP000318483"/>
    </source>
</evidence>
<dbReference type="PANTHER" id="PTHR43394">
    <property type="entry name" value="ATP-DEPENDENT PERMEASE MDL1, MITOCHONDRIAL"/>
    <property type="match status" value="1"/>
</dbReference>
<evidence type="ECO:0000256" key="4">
    <source>
        <dbReference type="ARBA" id="ARBA00022692"/>
    </source>
</evidence>
<dbReference type="PROSITE" id="PS00211">
    <property type="entry name" value="ABC_TRANSPORTER_1"/>
    <property type="match status" value="1"/>
</dbReference>
<accession>A0A5B8IW18</accession>
<dbReference type="Pfam" id="PF00664">
    <property type="entry name" value="ABC_membrane"/>
    <property type="match status" value="1"/>
</dbReference>
<feature type="transmembrane region" description="Helical" evidence="9">
    <location>
        <begin position="71"/>
        <end position="89"/>
    </location>
</feature>